<dbReference type="AlphaFoldDB" id="A0A8H7E5X1"/>
<name>A0A8H7E5X1_9EURO</name>
<protein>
    <submittedName>
        <fullName evidence="1">Uncharacterized protein</fullName>
    </submittedName>
</protein>
<gene>
    <name evidence="1" type="ORF">GJ744_006368</name>
</gene>
<evidence type="ECO:0000313" key="1">
    <source>
        <dbReference type="EMBL" id="KAF7510522.1"/>
    </source>
</evidence>
<dbReference type="Proteomes" id="UP000606974">
    <property type="component" value="Unassembled WGS sequence"/>
</dbReference>
<sequence length="115" mass="13561">MPFIWEYSKVWHNPRRQSSSIDLHRATTWTRRSDTPSSQCASPERLCGALRTSYNAFHQMPEDCVGSWDHYKVPRLFYQCSQVQTLWEVSLSDAMSMPRAPRWSDEQGSCWDRMV</sequence>
<keyword evidence="2" id="KW-1185">Reference proteome</keyword>
<comment type="caution">
    <text evidence="1">The sequence shown here is derived from an EMBL/GenBank/DDBJ whole genome shotgun (WGS) entry which is preliminary data.</text>
</comment>
<reference evidence="1" key="1">
    <citation type="submission" date="2020-02" db="EMBL/GenBank/DDBJ databases">
        <authorList>
            <person name="Palmer J.M."/>
        </authorList>
    </citation>
    <scope>NUCLEOTIDE SEQUENCE</scope>
    <source>
        <strain evidence="1">EPUS1.4</strain>
        <tissue evidence="1">Thallus</tissue>
    </source>
</reference>
<evidence type="ECO:0000313" key="2">
    <source>
        <dbReference type="Proteomes" id="UP000606974"/>
    </source>
</evidence>
<organism evidence="1 2">
    <name type="scientific">Endocarpon pusillum</name>
    <dbReference type="NCBI Taxonomy" id="364733"/>
    <lineage>
        <taxon>Eukaryota</taxon>
        <taxon>Fungi</taxon>
        <taxon>Dikarya</taxon>
        <taxon>Ascomycota</taxon>
        <taxon>Pezizomycotina</taxon>
        <taxon>Eurotiomycetes</taxon>
        <taxon>Chaetothyriomycetidae</taxon>
        <taxon>Verrucariales</taxon>
        <taxon>Verrucariaceae</taxon>
        <taxon>Endocarpon</taxon>
    </lineage>
</organism>
<proteinExistence type="predicted"/>
<accession>A0A8H7E5X1</accession>
<dbReference type="EMBL" id="JAACFV010000029">
    <property type="protein sequence ID" value="KAF7510522.1"/>
    <property type="molecule type" value="Genomic_DNA"/>
</dbReference>